<reference evidence="1" key="1">
    <citation type="submission" date="2023-04" db="EMBL/GenBank/DDBJ databases">
        <title>Genomic characterization of faba bean (Vicia faba) microsymbionts in Mexican soils.</title>
        <authorList>
            <person name="Rivera Orduna F.N."/>
            <person name="Guevara-Luna J."/>
            <person name="Yan J."/>
            <person name="Arroyo-Herrera I."/>
            <person name="Li Y."/>
            <person name="Vasquez-Murrieta M.S."/>
            <person name="Wang E.T."/>
        </authorList>
    </citation>
    <scope>NUCLEOTIDE SEQUENCE</scope>
    <source>
        <strain evidence="1">CH26</strain>
    </source>
</reference>
<protein>
    <submittedName>
        <fullName evidence="1">DUF6091 family protein</fullName>
    </submittedName>
</protein>
<dbReference type="RefSeq" id="WP_310866277.1">
    <property type="nucleotide sequence ID" value="NZ_JAVLSF010000525.1"/>
</dbReference>
<sequence>LNLILKKDAYPAGFGQKSRSWFASQTNNMMAKVARHDASVPAKYWFDISAEEAVGYLRILRQMRMEFVQNKTYNPRMMSLLKRLRCQQDKTNYECKLKGE</sequence>
<dbReference type="Pfam" id="PF19582">
    <property type="entry name" value="AdeT1_2"/>
    <property type="match status" value="1"/>
</dbReference>
<dbReference type="InterPro" id="IPR045758">
    <property type="entry name" value="AdeT1/2"/>
</dbReference>
<evidence type="ECO:0000313" key="2">
    <source>
        <dbReference type="Proteomes" id="UP001268610"/>
    </source>
</evidence>
<comment type="caution">
    <text evidence="1">The sequence shown here is derived from an EMBL/GenBank/DDBJ whole genome shotgun (WGS) entry which is preliminary data.</text>
</comment>
<organism evidence="1 2">
    <name type="scientific">Rhizobium hidalgonense</name>
    <dbReference type="NCBI Taxonomy" id="1538159"/>
    <lineage>
        <taxon>Bacteria</taxon>
        <taxon>Pseudomonadati</taxon>
        <taxon>Pseudomonadota</taxon>
        <taxon>Alphaproteobacteria</taxon>
        <taxon>Hyphomicrobiales</taxon>
        <taxon>Rhizobiaceae</taxon>
        <taxon>Rhizobium/Agrobacterium group</taxon>
        <taxon>Rhizobium</taxon>
    </lineage>
</organism>
<proteinExistence type="predicted"/>
<evidence type="ECO:0000313" key="1">
    <source>
        <dbReference type="EMBL" id="MDR9778159.1"/>
    </source>
</evidence>
<accession>A0AAJ2H3A5</accession>
<gene>
    <name evidence="1" type="ORF">RJJ65_37110</name>
</gene>
<dbReference type="AlphaFoldDB" id="A0AAJ2H3A5"/>
<dbReference type="EMBL" id="JAVLSF010000525">
    <property type="protein sequence ID" value="MDR9778159.1"/>
    <property type="molecule type" value="Genomic_DNA"/>
</dbReference>
<feature type="non-terminal residue" evidence="1">
    <location>
        <position position="1"/>
    </location>
</feature>
<name>A0AAJ2H3A5_9HYPH</name>
<dbReference type="Proteomes" id="UP001268610">
    <property type="component" value="Unassembled WGS sequence"/>
</dbReference>